<proteinExistence type="predicted"/>
<dbReference type="OrthoDB" id="391880at2"/>
<evidence type="ECO:0000313" key="2">
    <source>
        <dbReference type="Proteomes" id="UP000231896"/>
    </source>
</evidence>
<sequence>MRNVSLDLINKINNYILVQKFSADATLAILKREILDYHKQIQEHIRKYAMYLIWLDDNKKDSAQAWEKYLARIEILEAKNNVKVVNEQKTKKLIQDLQDPYSLINKNKQKQKRLNSLSENVWKQEEEKMKPKQLSFEEVVSNDGEVLITNMKVETIDNDLLNETLEELTEDDTNETYNLTDENIAYLVESVNKTISDNFDKVDEIEFVEEEIVVLDDTLNGKHYDTFLNTADMDATNNDFIQTADYNELYGEPLSFEEPNKEIRFNSEEDKVHFLHGKHYIKEAEENEEDVHTVEKYQSAPESDFAEEDQIRTEDYEEFNELTTNSFLETNDVTLDSFKETDFTQSEPLKTAQEDFSTYEDLEEESISSEPAKTISNNVNNTILFGDIHEEFDQEIEKELTQIEETISNIESYTQKEKKQLDDLIFNEEERTLFQFEPEDLDVDDTMFENVTLASGVDQLTSTIDALKFLDDVEDKYESILSTDLDSEMIEDAREDSTIDALKFLDDVEDKYSDLFKDISDDEIDTIDNLIDNQTAN</sequence>
<accession>A0A2K8NW94</accession>
<reference evidence="1 2" key="1">
    <citation type="submission" date="2017-11" db="EMBL/GenBank/DDBJ databases">
        <title>Genome sequence of Entomoplasma melaleucae M1 (ATCC 49191).</title>
        <authorList>
            <person name="Lo W.-S."/>
            <person name="Gasparich G.E."/>
            <person name="Kuo C.-H."/>
        </authorList>
    </citation>
    <scope>NUCLEOTIDE SEQUENCE [LARGE SCALE GENOMIC DNA]</scope>
    <source>
        <strain evidence="1 2">M1</strain>
    </source>
</reference>
<dbReference type="AlphaFoldDB" id="A0A2K8NW94"/>
<gene>
    <name evidence="1" type="ORF">EMELA_v1c04970</name>
</gene>
<dbReference type="RefSeq" id="WP_028124130.1">
    <property type="nucleotide sequence ID" value="NZ_CP024964.1"/>
</dbReference>
<organism evidence="1 2">
    <name type="scientific">Mesoplasma melaleucae</name>
    <dbReference type="NCBI Taxonomy" id="81459"/>
    <lineage>
        <taxon>Bacteria</taxon>
        <taxon>Bacillati</taxon>
        <taxon>Mycoplasmatota</taxon>
        <taxon>Mollicutes</taxon>
        <taxon>Entomoplasmatales</taxon>
        <taxon>Entomoplasmataceae</taxon>
        <taxon>Mesoplasma</taxon>
    </lineage>
</organism>
<evidence type="ECO:0000313" key="1">
    <source>
        <dbReference type="EMBL" id="ATZ18037.1"/>
    </source>
</evidence>
<dbReference type="KEGG" id="eml:EMELA_v1c04970"/>
<dbReference type="Proteomes" id="UP000231896">
    <property type="component" value="Chromosome"/>
</dbReference>
<protein>
    <submittedName>
        <fullName evidence="1">Uncharacterized protein</fullName>
    </submittedName>
</protein>
<keyword evidence="2" id="KW-1185">Reference proteome</keyword>
<name>A0A2K8NW94_9MOLU</name>
<dbReference type="EMBL" id="CP024964">
    <property type="protein sequence ID" value="ATZ18037.1"/>
    <property type="molecule type" value="Genomic_DNA"/>
</dbReference>